<dbReference type="InterPro" id="IPR010917">
    <property type="entry name" value="TonB_rcpt_CS"/>
</dbReference>
<evidence type="ECO:0000256" key="7">
    <source>
        <dbReference type="ARBA" id="ARBA00022729"/>
    </source>
</evidence>
<evidence type="ECO:0000256" key="10">
    <source>
        <dbReference type="ARBA" id="ARBA00023077"/>
    </source>
</evidence>
<dbReference type="Pfam" id="PF07715">
    <property type="entry name" value="Plug"/>
    <property type="match status" value="1"/>
</dbReference>
<evidence type="ECO:0000259" key="19">
    <source>
        <dbReference type="Pfam" id="PF07715"/>
    </source>
</evidence>
<dbReference type="Gene3D" id="2.40.170.20">
    <property type="entry name" value="TonB-dependent receptor, beta-barrel domain"/>
    <property type="match status" value="1"/>
</dbReference>
<keyword evidence="8" id="KW-0408">Iron</keyword>
<evidence type="ECO:0000256" key="11">
    <source>
        <dbReference type="ARBA" id="ARBA00023136"/>
    </source>
</evidence>
<dbReference type="GO" id="GO:0038023">
    <property type="term" value="F:signaling receptor activity"/>
    <property type="evidence" value="ECO:0007669"/>
    <property type="project" value="InterPro"/>
</dbReference>
<evidence type="ECO:0000256" key="3">
    <source>
        <dbReference type="ARBA" id="ARBA00022448"/>
    </source>
</evidence>
<dbReference type="Pfam" id="PF00593">
    <property type="entry name" value="TonB_dep_Rec_b-barrel"/>
    <property type="match status" value="1"/>
</dbReference>
<dbReference type="PROSITE" id="PS01156">
    <property type="entry name" value="TONB_DEPENDENT_REC_2"/>
    <property type="match status" value="1"/>
</dbReference>
<comment type="subcellular location">
    <subcellularLocation>
        <location evidence="1 14">Cell outer membrane</location>
        <topology evidence="1 14">Multi-pass membrane protein</topology>
    </subcellularLocation>
</comment>
<protein>
    <submittedName>
        <fullName evidence="20">Iron complex outermembrane receptor protein</fullName>
    </submittedName>
</protein>
<dbReference type="RefSeq" id="WP_242005643.1">
    <property type="nucleotide sequence ID" value="NZ_BAABDB010000008.1"/>
</dbReference>
<evidence type="ECO:0000256" key="13">
    <source>
        <dbReference type="ARBA" id="ARBA00023237"/>
    </source>
</evidence>
<feature type="domain" description="TonB-dependent receptor-like beta-barrel" evidence="18">
    <location>
        <begin position="519"/>
        <end position="859"/>
    </location>
</feature>
<feature type="short sequence motif" description="TonB C-terminal box" evidence="15">
    <location>
        <begin position="872"/>
        <end position="889"/>
    </location>
</feature>
<evidence type="ECO:0000256" key="2">
    <source>
        <dbReference type="ARBA" id="ARBA00009810"/>
    </source>
</evidence>
<feature type="region of interest" description="Disordered" evidence="17">
    <location>
        <begin position="21"/>
        <end position="41"/>
    </location>
</feature>
<dbReference type="Gene3D" id="3.55.50.30">
    <property type="match status" value="1"/>
</dbReference>
<dbReference type="Proteomes" id="UP000578000">
    <property type="component" value="Unassembled WGS sequence"/>
</dbReference>
<dbReference type="InterPro" id="IPR036942">
    <property type="entry name" value="Beta-barrel_TonB_sf"/>
</dbReference>
<comment type="caution">
    <text evidence="20">The sequence shown here is derived from an EMBL/GenBank/DDBJ whole genome shotgun (WGS) entry which is preliminary data.</text>
</comment>
<evidence type="ECO:0000256" key="4">
    <source>
        <dbReference type="ARBA" id="ARBA00022452"/>
    </source>
</evidence>
<dbReference type="PROSITE" id="PS52016">
    <property type="entry name" value="TONB_DEPENDENT_REC_3"/>
    <property type="match status" value="1"/>
</dbReference>
<evidence type="ECO:0000256" key="9">
    <source>
        <dbReference type="ARBA" id="ARBA00023065"/>
    </source>
</evidence>
<feature type="domain" description="TonB-dependent receptor plug" evidence="19">
    <location>
        <begin position="241"/>
        <end position="336"/>
    </location>
</feature>
<dbReference type="InterPro" id="IPR012910">
    <property type="entry name" value="Plug_dom"/>
</dbReference>
<comment type="similarity">
    <text evidence="2 14 16">Belongs to the TonB-dependent receptor family.</text>
</comment>
<dbReference type="InterPro" id="IPR037066">
    <property type="entry name" value="Plug_dom_sf"/>
</dbReference>
<keyword evidence="7" id="KW-0732">Signal</keyword>
<accession>A0A841QJK6</accession>
<keyword evidence="6 14" id="KW-0812">Transmembrane</keyword>
<organism evidence="20 21">
    <name type="scientific">Acetobacter lovaniensis</name>
    <dbReference type="NCBI Taxonomy" id="104100"/>
    <lineage>
        <taxon>Bacteria</taxon>
        <taxon>Pseudomonadati</taxon>
        <taxon>Pseudomonadota</taxon>
        <taxon>Alphaproteobacteria</taxon>
        <taxon>Acetobacterales</taxon>
        <taxon>Acetobacteraceae</taxon>
        <taxon>Acetobacter</taxon>
    </lineage>
</organism>
<dbReference type="CDD" id="cd01347">
    <property type="entry name" value="ligand_gated_channel"/>
    <property type="match status" value="1"/>
</dbReference>
<reference evidence="20 21" key="1">
    <citation type="submission" date="2020-08" db="EMBL/GenBank/DDBJ databases">
        <title>Genomic Encyclopedia of Type Strains, Phase IV (KMG-IV): sequencing the most valuable type-strain genomes for metagenomic binning, comparative biology and taxonomic classification.</title>
        <authorList>
            <person name="Goeker M."/>
        </authorList>
    </citation>
    <scope>NUCLEOTIDE SEQUENCE [LARGE SCALE GENOMIC DNA]</scope>
    <source>
        <strain evidence="20 21">DSM 4491</strain>
    </source>
</reference>
<dbReference type="GO" id="GO:0009279">
    <property type="term" value="C:cell outer membrane"/>
    <property type="evidence" value="ECO:0007669"/>
    <property type="project" value="UniProtKB-SubCell"/>
</dbReference>
<evidence type="ECO:0000313" key="21">
    <source>
        <dbReference type="Proteomes" id="UP000578000"/>
    </source>
</evidence>
<dbReference type="PANTHER" id="PTHR32552">
    <property type="entry name" value="FERRICHROME IRON RECEPTOR-RELATED"/>
    <property type="match status" value="1"/>
</dbReference>
<evidence type="ECO:0000256" key="15">
    <source>
        <dbReference type="PROSITE-ProRule" id="PRU10144"/>
    </source>
</evidence>
<dbReference type="GO" id="GO:0015344">
    <property type="term" value="F:siderophore uptake transmembrane transporter activity"/>
    <property type="evidence" value="ECO:0007669"/>
    <property type="project" value="TreeGrafter"/>
</dbReference>
<keyword evidence="11 14" id="KW-0472">Membrane</keyword>
<dbReference type="SUPFAM" id="SSF56935">
    <property type="entry name" value="Porins"/>
    <property type="match status" value="1"/>
</dbReference>
<evidence type="ECO:0000256" key="5">
    <source>
        <dbReference type="ARBA" id="ARBA00022496"/>
    </source>
</evidence>
<dbReference type="Gene3D" id="2.170.130.10">
    <property type="entry name" value="TonB-dependent receptor, plug domain"/>
    <property type="match status" value="1"/>
</dbReference>
<keyword evidence="3 14" id="KW-0813">Transport</keyword>
<keyword evidence="9" id="KW-0406">Ion transport</keyword>
<dbReference type="InterPro" id="IPR039426">
    <property type="entry name" value="TonB-dep_rcpt-like"/>
</dbReference>
<sequence>MESAATMDSFRDFLTSGTRSSAPMGVPTVSKLSSLGKTSSRRKEKLAARDVVVQISVLTKQSPLQTVATSFLILAGTTIFTPLFVTKAIAQSSVYQNRTSGNQTGTLSTSHSADLTVNFDIPAGSLSDALVTFSTQAHIPLTSQAPMLAGKTTTGLHGSFAPSEALSRLLQGTELTHVQTSAHAEKIIPASSAIMLGPVRVGGVIQNRVPSTAVIGNLPPTLPGGEIARGSQLGMLGNKDVMDTPFSTTSYTAEFIQSRQIRNIRDALKDDPSIRGTWATGSPGQEQMMIRGFSLSSSGMSFAGLYGMLSATSVLSELAERVEVLRGPSALMNGMSPDGAIGGTVNIVPKRAHDKAMTQVEADYTSNLQFGGHADVGRRFGKEKQLGVRLNGMIRSGPTAVARSDLKTALVGAGVDLRLHKVRLSADFGYQYREINGVLPYFSLESGIPVPDTGKVQRNMGPSWSYNRGEDIFGVFKGEVDLFHNVTAYGSVGVHDSTFEGVYPASVTVFDENGNATASRILATAEYERYITADLGARAKVETGPIVQNLAFSANRYDTISDEAWGFAGTGSPVNIYTRSYIPNPDISVARDLPRYSSSTLSSLAFADTVSALEKRIQITAGLRVQRVQSSNFNTTTGLKTSSYDKTALSPAVMAVFKPLKNVSVYGNWIQGIQQGSTVGRSYANAGQIFPPYKSTQYELGVKVDLKKFILTFDVFQISQPSTVYDVTTNIMSLNGEQRNRGLELNIAGEIVHGLHATGGLMLLDPVLKKTQGGLYDGQRASDASPVNFNMGLDYSVHFIKGFSVNTDIIYTSSQYIENPSPRRSIPGWVRLDMGARYAMPNPASEVGKITLFFNVDNVTNKRYWNSGGYYNLTLGAPRTFRFAVSADF</sequence>
<evidence type="ECO:0000256" key="12">
    <source>
        <dbReference type="ARBA" id="ARBA00023170"/>
    </source>
</evidence>
<dbReference type="AlphaFoldDB" id="A0A841QJK6"/>
<evidence type="ECO:0000256" key="6">
    <source>
        <dbReference type="ARBA" id="ARBA00022692"/>
    </source>
</evidence>
<dbReference type="InterPro" id="IPR010105">
    <property type="entry name" value="TonB_sidphr_rcpt"/>
</dbReference>
<dbReference type="InterPro" id="IPR000531">
    <property type="entry name" value="Beta-barrel_TonB"/>
</dbReference>
<evidence type="ECO:0000256" key="8">
    <source>
        <dbReference type="ARBA" id="ARBA00023004"/>
    </source>
</evidence>
<proteinExistence type="inferred from homology"/>
<keyword evidence="21" id="KW-1185">Reference proteome</keyword>
<evidence type="ECO:0000256" key="1">
    <source>
        <dbReference type="ARBA" id="ARBA00004571"/>
    </source>
</evidence>
<evidence type="ECO:0000256" key="16">
    <source>
        <dbReference type="RuleBase" id="RU003357"/>
    </source>
</evidence>
<evidence type="ECO:0000313" key="20">
    <source>
        <dbReference type="EMBL" id="MBB6458596.1"/>
    </source>
</evidence>
<dbReference type="GO" id="GO:0015891">
    <property type="term" value="P:siderophore transport"/>
    <property type="evidence" value="ECO:0007669"/>
    <property type="project" value="InterPro"/>
</dbReference>
<keyword evidence="13 14" id="KW-0998">Cell outer membrane</keyword>
<evidence type="ECO:0000259" key="18">
    <source>
        <dbReference type="Pfam" id="PF00593"/>
    </source>
</evidence>
<keyword evidence="5" id="KW-0410">Iron transport</keyword>
<gene>
    <name evidence="20" type="ORF">HNR55_003207</name>
</gene>
<dbReference type="PANTHER" id="PTHR32552:SF82">
    <property type="entry name" value="FCUA PROTEIN"/>
    <property type="match status" value="1"/>
</dbReference>
<dbReference type="NCBIfam" id="TIGR01783">
    <property type="entry name" value="TonB-siderophor"/>
    <property type="match status" value="1"/>
</dbReference>
<keyword evidence="10 16" id="KW-0798">TonB box</keyword>
<evidence type="ECO:0000256" key="14">
    <source>
        <dbReference type="PROSITE-ProRule" id="PRU01360"/>
    </source>
</evidence>
<name>A0A841QJK6_9PROT</name>
<keyword evidence="4 14" id="KW-1134">Transmembrane beta strand</keyword>
<keyword evidence="12 20" id="KW-0675">Receptor</keyword>
<evidence type="ECO:0000256" key="17">
    <source>
        <dbReference type="SAM" id="MobiDB-lite"/>
    </source>
</evidence>
<dbReference type="EMBL" id="JACHIE010000024">
    <property type="protein sequence ID" value="MBB6458596.1"/>
    <property type="molecule type" value="Genomic_DNA"/>
</dbReference>